<proteinExistence type="predicted"/>
<name>A0ABU0A4X7_9BACI</name>
<dbReference type="InterPro" id="IPR000792">
    <property type="entry name" value="Tscrpt_reg_LuxR_C"/>
</dbReference>
<accession>A0ABU0A4X7</accession>
<feature type="modified residue" description="4-aspartylphosphate" evidence="6">
    <location>
        <position position="71"/>
    </location>
</feature>
<dbReference type="CDD" id="cd17535">
    <property type="entry name" value="REC_NarL-like"/>
    <property type="match status" value="1"/>
</dbReference>
<keyword evidence="10" id="KW-1185">Reference proteome</keyword>
<dbReference type="PANTHER" id="PTHR43214">
    <property type="entry name" value="TWO-COMPONENT RESPONSE REGULATOR"/>
    <property type="match status" value="1"/>
</dbReference>
<dbReference type="Gene3D" id="3.40.50.2300">
    <property type="match status" value="1"/>
</dbReference>
<dbReference type="InterPro" id="IPR016032">
    <property type="entry name" value="Sig_transdc_resp-reg_C-effctor"/>
</dbReference>
<evidence type="ECO:0000259" key="8">
    <source>
        <dbReference type="PROSITE" id="PS50110"/>
    </source>
</evidence>
<sequence>MIGAVLYLLMHVLEKYPHLHNYPMEITESNAEEAYRISRSLIGMEITTTAGDGAEAVVACRKSLPDVILMDIQMPNMDGIQSVREIKSQWPQVRIMMLTTFKDEENIRLAQRAGAEGYLLKSTPAKNMAQQIRVLDSGSSILDANVLKTLTGNDKEKNKEKLSRLTNREKDIMELVAEGYSNKEIAEKLFIGEGTVRNTLSIILSKLELRDRTQLAIFYWK</sequence>
<dbReference type="PANTHER" id="PTHR43214:SF40">
    <property type="entry name" value="TRANSCRIPTIONAL REGULATORY PROTEIN LNRK"/>
    <property type="match status" value="1"/>
</dbReference>
<protein>
    <submittedName>
        <fullName evidence="9">DNA-binding NarL/FixJ family response regulator</fullName>
    </submittedName>
</protein>
<dbReference type="InterPro" id="IPR039420">
    <property type="entry name" value="WalR-like"/>
</dbReference>
<dbReference type="SMART" id="SM00448">
    <property type="entry name" value="REC"/>
    <property type="match status" value="1"/>
</dbReference>
<keyword evidence="4 9" id="KW-0238">DNA-binding</keyword>
<dbReference type="InterPro" id="IPR058245">
    <property type="entry name" value="NreC/VraR/RcsB-like_REC"/>
</dbReference>
<dbReference type="PRINTS" id="PR00038">
    <property type="entry name" value="HTHLUXR"/>
</dbReference>
<evidence type="ECO:0000256" key="2">
    <source>
        <dbReference type="ARBA" id="ARBA00022553"/>
    </source>
</evidence>
<dbReference type="CDD" id="cd06170">
    <property type="entry name" value="LuxR_C_like"/>
    <property type="match status" value="1"/>
</dbReference>
<dbReference type="InterPro" id="IPR011006">
    <property type="entry name" value="CheY-like_superfamily"/>
</dbReference>
<keyword evidence="3" id="KW-0805">Transcription regulation</keyword>
<evidence type="ECO:0000256" key="1">
    <source>
        <dbReference type="ARBA" id="ARBA00004496"/>
    </source>
</evidence>
<keyword evidence="5" id="KW-0804">Transcription</keyword>
<organism evidence="9 10">
    <name type="scientific">Evansella vedderi</name>
    <dbReference type="NCBI Taxonomy" id="38282"/>
    <lineage>
        <taxon>Bacteria</taxon>
        <taxon>Bacillati</taxon>
        <taxon>Bacillota</taxon>
        <taxon>Bacilli</taxon>
        <taxon>Bacillales</taxon>
        <taxon>Bacillaceae</taxon>
        <taxon>Evansella</taxon>
    </lineage>
</organism>
<evidence type="ECO:0000256" key="5">
    <source>
        <dbReference type="ARBA" id="ARBA00023163"/>
    </source>
</evidence>
<dbReference type="Pfam" id="PF00196">
    <property type="entry name" value="GerE"/>
    <property type="match status" value="1"/>
</dbReference>
<evidence type="ECO:0000256" key="6">
    <source>
        <dbReference type="PROSITE-ProRule" id="PRU00169"/>
    </source>
</evidence>
<gene>
    <name evidence="9" type="ORF">J2S74_005200</name>
</gene>
<comment type="subcellular location">
    <subcellularLocation>
        <location evidence="1">Cytoplasm</location>
    </subcellularLocation>
</comment>
<dbReference type="Pfam" id="PF00072">
    <property type="entry name" value="Response_reg"/>
    <property type="match status" value="1"/>
</dbReference>
<evidence type="ECO:0000313" key="9">
    <source>
        <dbReference type="EMBL" id="MDQ0257738.1"/>
    </source>
</evidence>
<dbReference type="Proteomes" id="UP001230005">
    <property type="component" value="Unassembled WGS sequence"/>
</dbReference>
<dbReference type="InterPro" id="IPR001789">
    <property type="entry name" value="Sig_transdc_resp-reg_receiver"/>
</dbReference>
<dbReference type="PROSITE" id="PS50043">
    <property type="entry name" value="HTH_LUXR_2"/>
    <property type="match status" value="1"/>
</dbReference>
<dbReference type="EMBL" id="JAUSUG010000033">
    <property type="protein sequence ID" value="MDQ0257738.1"/>
    <property type="molecule type" value="Genomic_DNA"/>
</dbReference>
<dbReference type="SUPFAM" id="SSF46894">
    <property type="entry name" value="C-terminal effector domain of the bipartite response regulators"/>
    <property type="match status" value="1"/>
</dbReference>
<keyword evidence="2 6" id="KW-0597">Phosphoprotein</keyword>
<dbReference type="GO" id="GO:0003677">
    <property type="term" value="F:DNA binding"/>
    <property type="evidence" value="ECO:0007669"/>
    <property type="project" value="UniProtKB-KW"/>
</dbReference>
<feature type="domain" description="Response regulatory" evidence="8">
    <location>
        <begin position="23"/>
        <end position="136"/>
    </location>
</feature>
<feature type="domain" description="HTH luxR-type" evidence="7">
    <location>
        <begin position="158"/>
        <end position="221"/>
    </location>
</feature>
<evidence type="ECO:0000256" key="3">
    <source>
        <dbReference type="ARBA" id="ARBA00023015"/>
    </source>
</evidence>
<dbReference type="SUPFAM" id="SSF52172">
    <property type="entry name" value="CheY-like"/>
    <property type="match status" value="1"/>
</dbReference>
<evidence type="ECO:0000256" key="4">
    <source>
        <dbReference type="ARBA" id="ARBA00023125"/>
    </source>
</evidence>
<dbReference type="PROSITE" id="PS50110">
    <property type="entry name" value="RESPONSE_REGULATORY"/>
    <property type="match status" value="1"/>
</dbReference>
<comment type="caution">
    <text evidence="9">The sequence shown here is derived from an EMBL/GenBank/DDBJ whole genome shotgun (WGS) entry which is preliminary data.</text>
</comment>
<reference evidence="9 10" key="1">
    <citation type="submission" date="2023-07" db="EMBL/GenBank/DDBJ databases">
        <title>Genomic Encyclopedia of Type Strains, Phase IV (KMG-IV): sequencing the most valuable type-strain genomes for metagenomic binning, comparative biology and taxonomic classification.</title>
        <authorList>
            <person name="Goeker M."/>
        </authorList>
    </citation>
    <scope>NUCLEOTIDE SEQUENCE [LARGE SCALE GENOMIC DNA]</scope>
    <source>
        <strain evidence="9 10">DSM 9768</strain>
    </source>
</reference>
<evidence type="ECO:0000313" key="10">
    <source>
        <dbReference type="Proteomes" id="UP001230005"/>
    </source>
</evidence>
<dbReference type="SMART" id="SM00421">
    <property type="entry name" value="HTH_LUXR"/>
    <property type="match status" value="1"/>
</dbReference>
<evidence type="ECO:0000259" key="7">
    <source>
        <dbReference type="PROSITE" id="PS50043"/>
    </source>
</evidence>